<comment type="caution">
    <text evidence="3">The sequence shown here is derived from an EMBL/GenBank/DDBJ whole genome shotgun (WGS) entry which is preliminary data.</text>
</comment>
<dbReference type="PANTHER" id="PTHR23184:SF9">
    <property type="entry name" value="TETRATRICOPEPTIDE REPEAT PROTEIN 14"/>
    <property type="match status" value="1"/>
</dbReference>
<organism evidence="3 4">
    <name type="scientific">Heterodera trifolii</name>
    <dbReference type="NCBI Taxonomy" id="157864"/>
    <lineage>
        <taxon>Eukaryota</taxon>
        <taxon>Metazoa</taxon>
        <taxon>Ecdysozoa</taxon>
        <taxon>Nematoda</taxon>
        <taxon>Chromadorea</taxon>
        <taxon>Rhabditida</taxon>
        <taxon>Tylenchina</taxon>
        <taxon>Tylenchomorpha</taxon>
        <taxon>Tylenchoidea</taxon>
        <taxon>Heteroderidae</taxon>
        <taxon>Heteroderinae</taxon>
        <taxon>Heterodera</taxon>
    </lineage>
</organism>
<reference evidence="3 4" key="1">
    <citation type="submission" date="2024-10" db="EMBL/GenBank/DDBJ databases">
        <authorList>
            <person name="Kim D."/>
        </authorList>
    </citation>
    <scope>NUCLEOTIDE SEQUENCE [LARGE SCALE GENOMIC DNA]</scope>
    <source>
        <strain evidence="3">BH-2024</strain>
    </source>
</reference>
<dbReference type="Proteomes" id="UP001620626">
    <property type="component" value="Unassembled WGS sequence"/>
</dbReference>
<accession>A0ABD2ISW9</accession>
<keyword evidence="1" id="KW-0802">TPR repeat</keyword>
<feature type="compositionally biased region" description="Basic residues" evidence="2">
    <location>
        <begin position="410"/>
        <end position="425"/>
    </location>
</feature>
<dbReference type="InterPro" id="IPR011990">
    <property type="entry name" value="TPR-like_helical_dom_sf"/>
</dbReference>
<feature type="compositionally biased region" description="Basic and acidic residues" evidence="2">
    <location>
        <begin position="450"/>
        <end position="467"/>
    </location>
</feature>
<evidence type="ECO:0000256" key="1">
    <source>
        <dbReference type="PROSITE-ProRule" id="PRU00339"/>
    </source>
</evidence>
<evidence type="ECO:0000313" key="4">
    <source>
        <dbReference type="Proteomes" id="UP001620626"/>
    </source>
</evidence>
<name>A0ABD2ISW9_9BILA</name>
<dbReference type="AlphaFoldDB" id="A0ABD2ISW9"/>
<dbReference type="PROSITE" id="PS50005">
    <property type="entry name" value="TPR"/>
    <property type="match status" value="1"/>
</dbReference>
<dbReference type="InterPro" id="IPR019734">
    <property type="entry name" value="TPR_rpt"/>
</dbReference>
<proteinExistence type="predicted"/>
<dbReference type="Gene3D" id="1.25.40.10">
    <property type="entry name" value="Tetratricopeptide repeat domain"/>
    <property type="match status" value="1"/>
</dbReference>
<evidence type="ECO:0000256" key="2">
    <source>
        <dbReference type="SAM" id="MobiDB-lite"/>
    </source>
</evidence>
<keyword evidence="4" id="KW-1185">Reference proteome</keyword>
<dbReference type="EMBL" id="JBICBT010001110">
    <property type="protein sequence ID" value="KAL3082416.1"/>
    <property type="molecule type" value="Genomic_DNA"/>
</dbReference>
<dbReference type="SMART" id="SM00028">
    <property type="entry name" value="TPR"/>
    <property type="match status" value="3"/>
</dbReference>
<feature type="repeat" description="TPR" evidence="1">
    <location>
        <begin position="281"/>
        <end position="314"/>
    </location>
</feature>
<protein>
    <submittedName>
        <fullName evidence="3">Uncharacterized protein</fullName>
    </submittedName>
</protein>
<feature type="region of interest" description="Disordered" evidence="2">
    <location>
        <begin position="380"/>
        <end position="500"/>
    </location>
</feature>
<dbReference type="InterPro" id="IPR039190">
    <property type="entry name" value="TTC14"/>
</dbReference>
<sequence length="500" mass="54142">MYSGDGRRFSMANKDGSCGEDDARLCAIVGRSHVLGTKPNAKTAAVTESDLPQSYFATFPLSQLDTAANFSSTANSDNDVLPPFDLFASVALPPAVQCRKFLLTFARWTEFWHGLCVPVPFDRTKRFYNISDYISTTVVSIAPASEELELEIDENEAILTQQGIPAYCRDFDRTTFEHSEHIQSLRDNPNLSAQLGVPLGCARSSGLPSLSAKFAAFVRHDAGGMSPSSSAMPTAQQLRAEQSAKLAMAHVRRGAELTRDNKCFEAIQCFNKALNVYEHCADAYVGRGAACAGCRNFSAALADLERAVQLQPNHRNANKYRLEVLHTYAKELERDGKLADARAKFGQLLALCPDHQGALDGIARLDKNDDNIGGTGIELVELSDDEHTDHDDDNGTSDRHNGGPLNNSDRRKRKRSENGTNRRHSAAGENGRKSQNGCQTEGGAGRAKRRETMSEEEAQRNRQKLAEMEAFIAKLKGAGGGGGGSGGTPKVTGGGSGEKR</sequence>
<dbReference type="PANTHER" id="PTHR23184">
    <property type="entry name" value="TETRATRICOPEPTIDE REPEAT PROTEIN 14"/>
    <property type="match status" value="1"/>
</dbReference>
<dbReference type="SUPFAM" id="SSF48452">
    <property type="entry name" value="TPR-like"/>
    <property type="match status" value="1"/>
</dbReference>
<evidence type="ECO:0000313" key="3">
    <source>
        <dbReference type="EMBL" id="KAL3082416.1"/>
    </source>
</evidence>
<gene>
    <name evidence="3" type="ORF">niasHT_038482</name>
</gene>
<feature type="compositionally biased region" description="Gly residues" evidence="2">
    <location>
        <begin position="477"/>
        <end position="500"/>
    </location>
</feature>